<feature type="compositionally biased region" description="Acidic residues" evidence="2">
    <location>
        <begin position="50"/>
        <end position="64"/>
    </location>
</feature>
<dbReference type="PATRIC" id="fig|862908.3.peg.831"/>
<feature type="chain" id="PRO_5003154424" evidence="3">
    <location>
        <begin position="25"/>
        <end position="304"/>
    </location>
</feature>
<comment type="similarity">
    <text evidence="1">Belongs to the glycosyl hydrolase 25 family.</text>
</comment>
<feature type="region of interest" description="Disordered" evidence="2">
    <location>
        <begin position="25"/>
        <end position="88"/>
    </location>
</feature>
<feature type="compositionally biased region" description="Basic and acidic residues" evidence="2">
    <location>
        <begin position="25"/>
        <end position="37"/>
    </location>
</feature>
<gene>
    <name evidence="4" type="ordered locus">BMS_0873</name>
</gene>
<name>E1WX63_HALMS</name>
<proteinExistence type="inferred from homology"/>
<dbReference type="CDD" id="cd00599">
    <property type="entry name" value="GH25_muramidase"/>
    <property type="match status" value="1"/>
</dbReference>
<dbReference type="PROSITE" id="PS51904">
    <property type="entry name" value="GLYCOSYL_HYDROL_F25_2"/>
    <property type="match status" value="1"/>
</dbReference>
<dbReference type="GO" id="GO:0009253">
    <property type="term" value="P:peptidoglycan catabolic process"/>
    <property type="evidence" value="ECO:0007669"/>
    <property type="project" value="InterPro"/>
</dbReference>
<dbReference type="InterPro" id="IPR002053">
    <property type="entry name" value="Glyco_hydro_25"/>
</dbReference>
<sequence length="304" mass="34335">MRETKKLKFILLAVALLSFSCVKEDDTCGNKNSETKITKSSNNSSLEADEKCDDDSGTPDDGDNDTVTPPPSSGDPDETDEASLNRPWEREDTSIVIDAYEGNGIDWNKMATDTKVIGVIHRSSIGARIDKKYFERKKIALERGYLWGAYHLGRRGNTKAQADLFLDLIGEDEDTLMILDLEDTASSSFMSIEEAIVFMEYVYEKTGKIPTVYANHTTTKKLNSLVKDNPIFQQSKLWYARFKSHVTDYPGSLWKNYFLWQFSSEINCSRTGTCLYNVPGTEYDMDVNVFNGPPGELTARWNND</sequence>
<dbReference type="InterPro" id="IPR017853">
    <property type="entry name" value="GH"/>
</dbReference>
<dbReference type="PANTHER" id="PTHR34135:SF2">
    <property type="entry name" value="LYSOZYME"/>
    <property type="match status" value="1"/>
</dbReference>
<dbReference type="eggNOG" id="COG3757">
    <property type="taxonomic scope" value="Bacteria"/>
</dbReference>
<accession>E1WX63</accession>
<dbReference type="HOGENOM" id="CLU_914547_0_0_7"/>
<dbReference type="PANTHER" id="PTHR34135">
    <property type="entry name" value="LYSOZYME"/>
    <property type="match status" value="1"/>
</dbReference>
<dbReference type="PROSITE" id="PS51257">
    <property type="entry name" value="PROKAR_LIPOPROTEIN"/>
    <property type="match status" value="1"/>
</dbReference>
<evidence type="ECO:0000313" key="5">
    <source>
        <dbReference type="Proteomes" id="UP000008963"/>
    </source>
</evidence>
<keyword evidence="3" id="KW-0732">Signal</keyword>
<dbReference type="OrthoDB" id="5298492at2"/>
<dbReference type="AlphaFoldDB" id="E1WX63"/>
<evidence type="ECO:0000256" key="3">
    <source>
        <dbReference type="SAM" id="SignalP"/>
    </source>
</evidence>
<dbReference type="Proteomes" id="UP000008963">
    <property type="component" value="Chromosome"/>
</dbReference>
<dbReference type="GO" id="GO:0016052">
    <property type="term" value="P:carbohydrate catabolic process"/>
    <property type="evidence" value="ECO:0007669"/>
    <property type="project" value="TreeGrafter"/>
</dbReference>
<dbReference type="EMBL" id="FQ312005">
    <property type="protein sequence ID" value="CBW25764.1"/>
    <property type="molecule type" value="Genomic_DNA"/>
</dbReference>
<protein>
    <submittedName>
        <fullName evidence="4">Exported protein</fullName>
    </submittedName>
</protein>
<dbReference type="GO" id="GO:0003796">
    <property type="term" value="F:lysozyme activity"/>
    <property type="evidence" value="ECO:0007669"/>
    <property type="project" value="InterPro"/>
</dbReference>
<dbReference type="CAZy" id="GH25">
    <property type="family name" value="Glycoside Hydrolase Family 25"/>
</dbReference>
<dbReference type="Pfam" id="PF01183">
    <property type="entry name" value="Glyco_hydro_25"/>
    <property type="match status" value="1"/>
</dbReference>
<dbReference type="SUPFAM" id="SSF51445">
    <property type="entry name" value="(Trans)glycosidases"/>
    <property type="match status" value="1"/>
</dbReference>
<dbReference type="Gene3D" id="3.20.20.80">
    <property type="entry name" value="Glycosidases"/>
    <property type="match status" value="1"/>
</dbReference>
<evidence type="ECO:0000256" key="2">
    <source>
        <dbReference type="SAM" id="MobiDB-lite"/>
    </source>
</evidence>
<evidence type="ECO:0000313" key="4">
    <source>
        <dbReference type="EMBL" id="CBW25764.1"/>
    </source>
</evidence>
<organism evidence="4 5">
    <name type="scientific">Halobacteriovorax marinus (strain ATCC BAA-682 / DSM 15412 / SJ)</name>
    <name type="common">Bacteriovorax marinus</name>
    <dbReference type="NCBI Taxonomy" id="862908"/>
    <lineage>
        <taxon>Bacteria</taxon>
        <taxon>Pseudomonadati</taxon>
        <taxon>Bdellovibrionota</taxon>
        <taxon>Bacteriovoracia</taxon>
        <taxon>Bacteriovoracales</taxon>
        <taxon>Halobacteriovoraceae</taxon>
        <taxon>Halobacteriovorax</taxon>
    </lineage>
</organism>
<feature type="signal peptide" evidence="3">
    <location>
        <begin position="1"/>
        <end position="24"/>
    </location>
</feature>
<keyword evidence="5" id="KW-1185">Reference proteome</keyword>
<reference evidence="5" key="1">
    <citation type="journal article" date="2013" name="ISME J.">
        <title>A small predatory core genome in the divergent marine Bacteriovorax marinus SJ and the terrestrial Bdellovibrio bacteriovorus.</title>
        <authorList>
            <person name="Crossman L.C."/>
            <person name="Chen H."/>
            <person name="Cerdeno-Tarraga A.M."/>
            <person name="Brooks K."/>
            <person name="Quail M.A."/>
            <person name="Pineiro S.A."/>
            <person name="Hobley L."/>
            <person name="Sockett R.E."/>
            <person name="Bentley S.D."/>
            <person name="Parkhill J."/>
            <person name="Williams H.N."/>
            <person name="Stine O.C."/>
        </authorList>
    </citation>
    <scope>NUCLEOTIDE SEQUENCE [LARGE SCALE GENOMIC DNA]</scope>
    <source>
        <strain evidence="5">ATCC BAA-682 / DSM 15412 / SJ</strain>
    </source>
</reference>
<dbReference type="STRING" id="862908.BMS_0873"/>
<dbReference type="KEGG" id="bmx:BMS_0873"/>
<evidence type="ECO:0000256" key="1">
    <source>
        <dbReference type="ARBA" id="ARBA00010646"/>
    </source>
</evidence>
<dbReference type="GO" id="GO:0016998">
    <property type="term" value="P:cell wall macromolecule catabolic process"/>
    <property type="evidence" value="ECO:0007669"/>
    <property type="project" value="InterPro"/>
</dbReference>
<dbReference type="RefSeq" id="WP_014243549.1">
    <property type="nucleotide sequence ID" value="NC_016620.1"/>
</dbReference>